<proteinExistence type="predicted"/>
<gene>
    <name evidence="1" type="ORF">SAMN04487995_5925</name>
</gene>
<keyword evidence="2" id="KW-1185">Reference proteome</keyword>
<dbReference type="RefSeq" id="WP_090341799.1">
    <property type="nucleotide sequence ID" value="NZ_FNXY01000011.1"/>
</dbReference>
<evidence type="ECO:0000313" key="1">
    <source>
        <dbReference type="EMBL" id="SEJ68780.1"/>
    </source>
</evidence>
<protein>
    <submittedName>
        <fullName evidence="1">Uncharacterized protein</fullName>
    </submittedName>
</protein>
<dbReference type="STRING" id="408657.SAMN04487995_5925"/>
<sequence>MSKKDELYPDHQLWRDGTRQELIADPGEGLYEAIEFMKNALRFFGHKDLTFYKNEVTSQGNKYYFTLRATDPKRNRLFKEATDKVLA</sequence>
<dbReference type="Proteomes" id="UP000199532">
    <property type="component" value="Unassembled WGS sequence"/>
</dbReference>
<accession>A0A1H7B3F6</accession>
<dbReference type="OrthoDB" id="9934110at2"/>
<dbReference type="EMBL" id="FNXY01000011">
    <property type="protein sequence ID" value="SEJ68780.1"/>
    <property type="molecule type" value="Genomic_DNA"/>
</dbReference>
<evidence type="ECO:0000313" key="2">
    <source>
        <dbReference type="Proteomes" id="UP000199532"/>
    </source>
</evidence>
<name>A0A1H7B3F6_9BACT</name>
<dbReference type="AlphaFoldDB" id="A0A1H7B3F6"/>
<reference evidence="1 2" key="1">
    <citation type="submission" date="2016-10" db="EMBL/GenBank/DDBJ databases">
        <authorList>
            <person name="de Groot N.N."/>
        </authorList>
    </citation>
    <scope>NUCLEOTIDE SEQUENCE [LARGE SCALE GENOMIC DNA]</scope>
    <source>
        <strain evidence="1 2">DSM 19938</strain>
    </source>
</reference>
<organism evidence="1 2">
    <name type="scientific">Dyadobacter koreensis</name>
    <dbReference type="NCBI Taxonomy" id="408657"/>
    <lineage>
        <taxon>Bacteria</taxon>
        <taxon>Pseudomonadati</taxon>
        <taxon>Bacteroidota</taxon>
        <taxon>Cytophagia</taxon>
        <taxon>Cytophagales</taxon>
        <taxon>Spirosomataceae</taxon>
        <taxon>Dyadobacter</taxon>
    </lineage>
</organism>